<feature type="signal peptide" evidence="3">
    <location>
        <begin position="1"/>
        <end position="20"/>
    </location>
</feature>
<feature type="region of interest" description="Disordered" evidence="2">
    <location>
        <begin position="112"/>
        <end position="189"/>
    </location>
</feature>
<feature type="compositionally biased region" description="Low complexity" evidence="2">
    <location>
        <begin position="169"/>
        <end position="189"/>
    </location>
</feature>
<dbReference type="SMART" id="SM01187">
    <property type="entry name" value="Elicitin"/>
    <property type="match status" value="1"/>
</dbReference>
<keyword evidence="1" id="KW-1015">Disulfide bond</keyword>
<dbReference type="GO" id="GO:0052040">
    <property type="term" value="P:symbiont-mediated perturbation of host programmed cell death"/>
    <property type="evidence" value="ECO:0007669"/>
    <property type="project" value="UniProtKB-UniRule"/>
</dbReference>
<evidence type="ECO:0000256" key="2">
    <source>
        <dbReference type="SAM" id="MobiDB-lite"/>
    </source>
</evidence>
<comment type="similarity">
    <text evidence="1">Belongs to the elicitin family.</text>
</comment>
<feature type="compositionally biased region" description="Low complexity" evidence="2">
    <location>
        <begin position="116"/>
        <end position="162"/>
    </location>
</feature>
<feature type="chain" id="PRO_5035783924" description="Elicitin" evidence="3">
    <location>
        <begin position="21"/>
        <end position="189"/>
    </location>
</feature>
<evidence type="ECO:0000256" key="3">
    <source>
        <dbReference type="SAM" id="SignalP"/>
    </source>
</evidence>
<keyword evidence="3" id="KW-0732">Signal</keyword>
<name>A0A8T1WVL8_9STRA</name>
<dbReference type="GO" id="GO:0005576">
    <property type="term" value="C:extracellular region"/>
    <property type="evidence" value="ECO:0007669"/>
    <property type="project" value="UniProtKB-SubCell"/>
</dbReference>
<keyword evidence="5" id="KW-1185">Reference proteome</keyword>
<comment type="caution">
    <text evidence="4">The sequence shown here is derived from an EMBL/GenBank/DDBJ whole genome shotgun (WGS) entry which is preliminary data.</text>
</comment>
<evidence type="ECO:0000313" key="5">
    <source>
        <dbReference type="Proteomes" id="UP000693981"/>
    </source>
</evidence>
<keyword evidence="1" id="KW-0928">Hypersensitive response elicitation</keyword>
<proteinExistence type="inferred from homology"/>
<protein>
    <recommendedName>
        <fullName evidence="1">Elicitin</fullName>
    </recommendedName>
</protein>
<dbReference type="OrthoDB" id="120368at2759"/>
<sequence>MNTYFAVAAAALAFVASVNGEACSATQQASAYTSMVGLLQGTALNTCASDSGYNMLYATSLPTAEQTAAMCKVDACHELIKNVQATNPPDCDLSIPTSGAVMNVKSLADNFEPQCSSSTTTTEAPAATTAAPAAETPSTEATTAPSTEATTAPSTEATTAPSDETTQNTPASTPAVTPAATTADAPIAC</sequence>
<dbReference type="AlphaFoldDB" id="A0A8T1WVL8"/>
<dbReference type="EMBL" id="JAGDFL010000183">
    <property type="protein sequence ID" value="KAG7395869.1"/>
    <property type="molecule type" value="Genomic_DNA"/>
</dbReference>
<evidence type="ECO:0000256" key="1">
    <source>
        <dbReference type="RuleBase" id="RU368111"/>
    </source>
</evidence>
<dbReference type="Pfam" id="PF00964">
    <property type="entry name" value="Elicitin"/>
    <property type="match status" value="1"/>
</dbReference>
<comment type="function">
    <text evidence="1">Induces local and distal defense responses (incompatible hypersensitive reaction) in plants from the solanaceae and cruciferae families. Elicits leaf necrosis and causes the accumulation of pathogenesis-related proteins. Might interact with the lipidic molecules of the plasma membrane.</text>
</comment>
<gene>
    <name evidence="4" type="ORF">PHYBOEH_003073</name>
</gene>
<reference evidence="4" key="1">
    <citation type="submission" date="2021-02" db="EMBL/GenBank/DDBJ databases">
        <authorList>
            <person name="Palmer J.M."/>
        </authorList>
    </citation>
    <scope>NUCLEOTIDE SEQUENCE</scope>
    <source>
        <strain evidence="4">SCRP23</strain>
    </source>
</reference>
<dbReference type="Proteomes" id="UP000693981">
    <property type="component" value="Unassembled WGS sequence"/>
</dbReference>
<evidence type="ECO:0000313" key="4">
    <source>
        <dbReference type="EMBL" id="KAG7395869.1"/>
    </source>
</evidence>
<keyword evidence="1" id="KW-0964">Secreted</keyword>
<accession>A0A8T1WVL8</accession>
<dbReference type="InterPro" id="IPR002200">
    <property type="entry name" value="Elicitin"/>
</dbReference>
<organism evidence="4 5">
    <name type="scientific">Phytophthora boehmeriae</name>
    <dbReference type="NCBI Taxonomy" id="109152"/>
    <lineage>
        <taxon>Eukaryota</taxon>
        <taxon>Sar</taxon>
        <taxon>Stramenopiles</taxon>
        <taxon>Oomycota</taxon>
        <taxon>Peronosporomycetes</taxon>
        <taxon>Peronosporales</taxon>
        <taxon>Peronosporaceae</taxon>
        <taxon>Phytophthora</taxon>
    </lineage>
</organism>
<comment type="subcellular location">
    <subcellularLocation>
        <location evidence="1">Secreted</location>
    </subcellularLocation>
</comment>